<dbReference type="RefSeq" id="WP_028286212.1">
    <property type="nucleotide sequence ID" value="NZ_BMLF01000001.1"/>
</dbReference>
<dbReference type="Proteomes" id="UP000649829">
    <property type="component" value="Unassembled WGS sequence"/>
</dbReference>
<evidence type="ECO:0000256" key="1">
    <source>
        <dbReference type="SAM" id="MobiDB-lite"/>
    </source>
</evidence>
<feature type="compositionally biased region" description="Low complexity" evidence="1">
    <location>
        <begin position="157"/>
        <end position="171"/>
    </location>
</feature>
<dbReference type="Pfam" id="PF12277">
    <property type="entry name" value="DUF3618"/>
    <property type="match status" value="1"/>
</dbReference>
<evidence type="ECO:0000313" key="3">
    <source>
        <dbReference type="Proteomes" id="UP000649829"/>
    </source>
</evidence>
<dbReference type="AlphaFoldDB" id="A0A917SQT7"/>
<reference evidence="2" key="1">
    <citation type="journal article" date="2014" name="Int. J. Syst. Evol. Microbiol.">
        <title>Complete genome sequence of Corynebacterium casei LMG S-19264T (=DSM 44701T), isolated from a smear-ripened cheese.</title>
        <authorList>
            <consortium name="US DOE Joint Genome Institute (JGI-PGF)"/>
            <person name="Walter F."/>
            <person name="Albersmeier A."/>
            <person name="Kalinowski J."/>
            <person name="Ruckert C."/>
        </authorList>
    </citation>
    <scope>NUCLEOTIDE SEQUENCE</scope>
    <source>
        <strain evidence="2">CGMCC 1.6293</strain>
    </source>
</reference>
<reference evidence="2" key="2">
    <citation type="submission" date="2020-09" db="EMBL/GenBank/DDBJ databases">
        <authorList>
            <person name="Sun Q."/>
            <person name="Zhou Y."/>
        </authorList>
    </citation>
    <scope>NUCLEOTIDE SEQUENCE</scope>
    <source>
        <strain evidence="2">CGMCC 1.6293</strain>
    </source>
</reference>
<sequence>MANDHRTPNEIEREIERDRADLVRTINTLQDRFSPETLVAEAVRTARTHGGDLGHAVSESAKQNPVGLAITGIGLAWMIFGRSYADRPATSRAPAEPAFRRRPTQPPSAAGAYPDWYIEEEEDVAEYYGYPIGARANVPGGDGDADDGPSMTDRARSGASAAAGSVSSGAGKVAGGVSSGAGKVAGGVSAAGSSVADGAASVRDGAAAAAHSGAESARRMRERLAHGTEALGTEARERVIAARRRAVLARQKMSESAGRNWKAGRETAVGMFEDNPLIAGALAIAAGAALAAALPSTRKEDELFGGYSDDLMDEAERVYLEELDKAERVGRAALDETRKIVEEKGAEADAAASGVADAVKDEVSEAGKRIKSAAEKEAKSKPSDRDA</sequence>
<keyword evidence="3" id="KW-1185">Reference proteome</keyword>
<dbReference type="InterPro" id="IPR022062">
    <property type="entry name" value="DUF3618"/>
</dbReference>
<gene>
    <name evidence="2" type="ORF">GCM10011534_13800</name>
</gene>
<proteinExistence type="predicted"/>
<evidence type="ECO:0000313" key="2">
    <source>
        <dbReference type="EMBL" id="GGL92804.1"/>
    </source>
</evidence>
<dbReference type="EMBL" id="BMLF01000001">
    <property type="protein sequence ID" value="GGL92804.1"/>
    <property type="molecule type" value="Genomic_DNA"/>
</dbReference>
<protein>
    <recommendedName>
        <fullName evidence="4">DUF3618 domain-containing protein</fullName>
    </recommendedName>
</protein>
<feature type="region of interest" description="Disordered" evidence="1">
    <location>
        <begin position="88"/>
        <end position="115"/>
    </location>
</feature>
<accession>A0A917SQT7</accession>
<feature type="region of interest" description="Disordered" evidence="1">
    <location>
        <begin position="138"/>
        <end position="172"/>
    </location>
</feature>
<comment type="caution">
    <text evidence="2">The sequence shown here is derived from an EMBL/GenBank/DDBJ whole genome shotgun (WGS) entry which is preliminary data.</text>
</comment>
<organism evidence="2 3">
    <name type="scientific">Pseudooceanicola nanhaiensis</name>
    <dbReference type="NCBI Taxonomy" id="375761"/>
    <lineage>
        <taxon>Bacteria</taxon>
        <taxon>Pseudomonadati</taxon>
        <taxon>Pseudomonadota</taxon>
        <taxon>Alphaproteobacteria</taxon>
        <taxon>Rhodobacterales</taxon>
        <taxon>Paracoccaceae</taxon>
        <taxon>Pseudooceanicola</taxon>
    </lineage>
</organism>
<feature type="region of interest" description="Disordered" evidence="1">
    <location>
        <begin position="366"/>
        <end position="387"/>
    </location>
</feature>
<evidence type="ECO:0008006" key="4">
    <source>
        <dbReference type="Google" id="ProtNLM"/>
    </source>
</evidence>
<name>A0A917SQT7_9RHOB</name>